<dbReference type="EMBL" id="GDRN01087283">
    <property type="protein sequence ID" value="JAI61059.1"/>
    <property type="molecule type" value="Transcribed_RNA"/>
</dbReference>
<evidence type="ECO:0000256" key="11">
    <source>
        <dbReference type="ARBA" id="ARBA00023286"/>
    </source>
</evidence>
<sequence>MKVTQEVPGGPPHFQGPMMDVLLSLARTMNFTFVLERSPDGSWGTPLPNGTVTGLVGMVHRQEVDLALGPFALTSGRAIVVDFAAPLFSDAPQLMGGRGRPEVDPWGFMLLPFAPSVWATTLCSMGIWVLAAVMLLTTPLKNRQGVREALRSLWQTVVSFVFLYCGVLFQQGLEASRTSRERRWVGRLVVIGWTVTAMVLAWSYMGGLTSLVAVRHVPQPFQTLAALGDHPSVLLMVAKNSAESRLLQTGGPVVLRGLEKVREGKRLRMVSRRYHNVYLPMANGEPWVVVVEAYEAAAVAEHHFALTGRCDYYTSREIIVSYPHSIILQKNSPLLRAVNARLQALTQGGLYLHWLQTALPNSSICRHSPSTVTVQDTLSLANLWGVFSVLAGGLGASLLAFVCELASSTRTDAAD</sequence>
<dbReference type="InterPro" id="IPR019594">
    <property type="entry name" value="Glu/Gly-bd"/>
</dbReference>
<dbReference type="InterPro" id="IPR052192">
    <property type="entry name" value="Insect_Ionotropic_Sensory_Rcpt"/>
</dbReference>
<comment type="subcellular location">
    <subcellularLocation>
        <location evidence="1">Cell membrane</location>
        <topology evidence="1">Multi-pass membrane protein</topology>
    </subcellularLocation>
</comment>
<dbReference type="Pfam" id="PF00060">
    <property type="entry name" value="Lig_chan"/>
    <property type="match status" value="1"/>
</dbReference>
<keyword evidence="12" id="KW-0407">Ion channel</keyword>
<dbReference type="Gene3D" id="1.10.287.70">
    <property type="match status" value="1"/>
</dbReference>
<keyword evidence="9" id="KW-0675">Receptor</keyword>
<keyword evidence="6 13" id="KW-1133">Transmembrane helix</keyword>
<dbReference type="InterPro" id="IPR001320">
    <property type="entry name" value="Iontro_rcpt_C"/>
</dbReference>
<name>A0A0P4W6W1_SCYOL</name>
<dbReference type="GO" id="GO:0050906">
    <property type="term" value="P:detection of stimulus involved in sensory perception"/>
    <property type="evidence" value="ECO:0007669"/>
    <property type="project" value="UniProtKB-ARBA"/>
</dbReference>
<dbReference type="Gene3D" id="3.40.190.10">
    <property type="entry name" value="Periplasmic binding protein-like II"/>
    <property type="match status" value="1"/>
</dbReference>
<dbReference type="AlphaFoldDB" id="A0A0P4W6W1"/>
<dbReference type="PANTHER" id="PTHR42643:SF24">
    <property type="entry name" value="IONOTROPIC RECEPTOR 60A"/>
    <property type="match status" value="1"/>
</dbReference>
<evidence type="ECO:0000256" key="12">
    <source>
        <dbReference type="ARBA" id="ARBA00023303"/>
    </source>
</evidence>
<dbReference type="GO" id="GO:0005886">
    <property type="term" value="C:plasma membrane"/>
    <property type="evidence" value="ECO:0007669"/>
    <property type="project" value="UniProtKB-SubCell"/>
</dbReference>
<dbReference type="PANTHER" id="PTHR42643">
    <property type="entry name" value="IONOTROPIC RECEPTOR 20A-RELATED"/>
    <property type="match status" value="1"/>
</dbReference>
<keyword evidence="3" id="KW-0813">Transport</keyword>
<keyword evidence="4" id="KW-1003">Cell membrane</keyword>
<dbReference type="GO" id="GO:0015276">
    <property type="term" value="F:ligand-gated monoatomic ion channel activity"/>
    <property type="evidence" value="ECO:0007669"/>
    <property type="project" value="InterPro"/>
</dbReference>
<reference evidence="15" key="1">
    <citation type="submission" date="2015-09" db="EMBL/GenBank/DDBJ databases">
        <title>Scylla olivacea transcriptome.</title>
        <authorList>
            <person name="Ikhwanuddin M."/>
        </authorList>
    </citation>
    <scope>NUCLEOTIDE SEQUENCE</scope>
</reference>
<dbReference type="Pfam" id="PF10613">
    <property type="entry name" value="Lig_chan-Glu_bd"/>
    <property type="match status" value="1"/>
</dbReference>
<evidence type="ECO:0000256" key="7">
    <source>
        <dbReference type="ARBA" id="ARBA00023065"/>
    </source>
</evidence>
<evidence type="ECO:0000259" key="14">
    <source>
        <dbReference type="SMART" id="SM00918"/>
    </source>
</evidence>
<evidence type="ECO:0000313" key="15">
    <source>
        <dbReference type="EMBL" id="JAI61059.1"/>
    </source>
</evidence>
<feature type="transmembrane region" description="Helical" evidence="13">
    <location>
        <begin position="185"/>
        <end position="205"/>
    </location>
</feature>
<evidence type="ECO:0000256" key="5">
    <source>
        <dbReference type="ARBA" id="ARBA00022692"/>
    </source>
</evidence>
<dbReference type="SMART" id="SM00918">
    <property type="entry name" value="Lig_chan-Glu_bd"/>
    <property type="match status" value="1"/>
</dbReference>
<keyword evidence="11" id="KW-1071">Ligand-gated ion channel</keyword>
<feature type="transmembrane region" description="Helical" evidence="13">
    <location>
        <begin position="153"/>
        <end position="173"/>
    </location>
</feature>
<feature type="transmembrane region" description="Helical" evidence="13">
    <location>
        <begin position="108"/>
        <end position="133"/>
    </location>
</feature>
<comment type="similarity">
    <text evidence="2">Belongs to the glutamate-gated ion channel (TC 1.A.10.1) family.</text>
</comment>
<feature type="domain" description="Ionotropic glutamate receptor L-glutamate and glycine-binding" evidence="14">
    <location>
        <begin position="8"/>
        <end position="61"/>
    </location>
</feature>
<evidence type="ECO:0000256" key="8">
    <source>
        <dbReference type="ARBA" id="ARBA00023136"/>
    </source>
</evidence>
<dbReference type="SUPFAM" id="SSF53850">
    <property type="entry name" value="Periplasmic binding protein-like II"/>
    <property type="match status" value="1"/>
</dbReference>
<proteinExistence type="inferred from homology"/>
<accession>A0A0P4W6W1</accession>
<evidence type="ECO:0000256" key="1">
    <source>
        <dbReference type="ARBA" id="ARBA00004651"/>
    </source>
</evidence>
<organism evidence="15">
    <name type="scientific">Scylla olivacea</name>
    <name type="common">Orange mud crab</name>
    <name type="synonym">Cancer olivacea</name>
    <dbReference type="NCBI Taxonomy" id="85551"/>
    <lineage>
        <taxon>Eukaryota</taxon>
        <taxon>Metazoa</taxon>
        <taxon>Ecdysozoa</taxon>
        <taxon>Arthropoda</taxon>
        <taxon>Crustacea</taxon>
        <taxon>Multicrustacea</taxon>
        <taxon>Malacostraca</taxon>
        <taxon>Eumalacostraca</taxon>
        <taxon>Eucarida</taxon>
        <taxon>Decapoda</taxon>
        <taxon>Pleocyemata</taxon>
        <taxon>Brachyura</taxon>
        <taxon>Eubrachyura</taxon>
        <taxon>Portunoidea</taxon>
        <taxon>Portunidae</taxon>
        <taxon>Portuninae</taxon>
        <taxon>Scylla</taxon>
    </lineage>
</organism>
<feature type="transmembrane region" description="Helical" evidence="13">
    <location>
        <begin position="383"/>
        <end position="403"/>
    </location>
</feature>
<keyword evidence="5 13" id="KW-0812">Transmembrane</keyword>
<protein>
    <recommendedName>
        <fullName evidence="14">Ionotropic glutamate receptor L-glutamate and glycine-binding domain-containing protein</fullName>
    </recommendedName>
</protein>
<evidence type="ECO:0000256" key="6">
    <source>
        <dbReference type="ARBA" id="ARBA00022989"/>
    </source>
</evidence>
<keyword evidence="7" id="KW-0406">Ion transport</keyword>
<evidence type="ECO:0000256" key="4">
    <source>
        <dbReference type="ARBA" id="ARBA00022475"/>
    </source>
</evidence>
<keyword evidence="8 13" id="KW-0472">Membrane</keyword>
<evidence type="ECO:0000256" key="3">
    <source>
        <dbReference type="ARBA" id="ARBA00022448"/>
    </source>
</evidence>
<evidence type="ECO:0000256" key="2">
    <source>
        <dbReference type="ARBA" id="ARBA00008685"/>
    </source>
</evidence>
<evidence type="ECO:0000256" key="9">
    <source>
        <dbReference type="ARBA" id="ARBA00023170"/>
    </source>
</evidence>
<evidence type="ECO:0000256" key="10">
    <source>
        <dbReference type="ARBA" id="ARBA00023180"/>
    </source>
</evidence>
<keyword evidence="10" id="KW-0325">Glycoprotein</keyword>
<evidence type="ECO:0000256" key="13">
    <source>
        <dbReference type="SAM" id="Phobius"/>
    </source>
</evidence>